<protein>
    <submittedName>
        <fullName evidence="2">Membrane protein</fullName>
    </submittedName>
</protein>
<dbReference type="Pfam" id="PF04020">
    <property type="entry name" value="Phage_holin_4_2"/>
    <property type="match status" value="1"/>
</dbReference>
<dbReference type="OrthoDB" id="7205479at2"/>
<dbReference type="PANTHER" id="PTHR37309">
    <property type="entry name" value="SLR0284 PROTEIN"/>
    <property type="match status" value="1"/>
</dbReference>
<feature type="transmembrane region" description="Helical" evidence="1">
    <location>
        <begin position="90"/>
        <end position="108"/>
    </location>
</feature>
<organism evidence="2 3">
    <name type="scientific">Metabacillus indicus</name>
    <name type="common">Bacillus indicus</name>
    <dbReference type="NCBI Taxonomy" id="246786"/>
    <lineage>
        <taxon>Bacteria</taxon>
        <taxon>Bacillati</taxon>
        <taxon>Bacillota</taxon>
        <taxon>Bacilli</taxon>
        <taxon>Bacillales</taxon>
        <taxon>Bacillaceae</taxon>
        <taxon>Metabacillus</taxon>
    </lineage>
</organism>
<dbReference type="EMBL" id="JNVC02000005">
    <property type="protein sequence ID" value="KEZ52105.1"/>
    <property type="molecule type" value="Genomic_DNA"/>
</dbReference>
<keyword evidence="1" id="KW-0472">Membrane</keyword>
<proteinExistence type="predicted"/>
<feature type="transmembrane region" description="Helical" evidence="1">
    <location>
        <begin position="30"/>
        <end position="47"/>
    </location>
</feature>
<dbReference type="Proteomes" id="UP000028549">
    <property type="component" value="Unassembled WGS sequence"/>
</dbReference>
<keyword evidence="1" id="KW-1133">Transmembrane helix</keyword>
<dbReference type="InterPro" id="IPR007165">
    <property type="entry name" value="Phage_holin_4_2"/>
</dbReference>
<accession>A0A084GXP3</accession>
<evidence type="ECO:0000256" key="1">
    <source>
        <dbReference type="SAM" id="Phobius"/>
    </source>
</evidence>
<comment type="caution">
    <text evidence="2">The sequence shown here is derived from an EMBL/GenBank/DDBJ whole genome shotgun (WGS) entry which is preliminary data.</text>
</comment>
<dbReference type="STRING" id="246786.GS18_0213540"/>
<evidence type="ECO:0000313" key="2">
    <source>
        <dbReference type="EMBL" id="KEZ52105.1"/>
    </source>
</evidence>
<keyword evidence="3" id="KW-1185">Reference proteome</keyword>
<dbReference type="AlphaFoldDB" id="A0A084GXP3"/>
<keyword evidence="1" id="KW-0812">Transmembrane</keyword>
<reference evidence="2 3" key="1">
    <citation type="journal article" date="2005" name="Int. J. Syst. Evol. Microbiol.">
        <title>Bacillus cibi sp. nov., isolated from jeotgal, a traditional Korean fermented seafood.</title>
        <authorList>
            <person name="Yoon J.H."/>
            <person name="Lee C.H."/>
            <person name="Oh T.K."/>
        </authorList>
    </citation>
    <scope>NUCLEOTIDE SEQUENCE [LARGE SCALE GENOMIC DNA]</scope>
    <source>
        <strain evidence="2 3">DSM 16189</strain>
    </source>
</reference>
<gene>
    <name evidence="2" type="ORF">GS18_0213540</name>
</gene>
<name>A0A084GXP3_METID</name>
<dbReference type="PANTHER" id="PTHR37309:SF1">
    <property type="entry name" value="SLR0284 PROTEIN"/>
    <property type="match status" value="1"/>
</dbReference>
<evidence type="ECO:0000313" key="3">
    <source>
        <dbReference type="Proteomes" id="UP000028549"/>
    </source>
</evidence>
<dbReference type="RefSeq" id="WP_029284651.1">
    <property type="nucleotide sequence ID" value="NZ_CP176757.1"/>
</dbReference>
<sequence length="122" mass="13056">MIRWAVSILVNALILIVVSGYFESFHISGVGAAILASLLISVLNILVKPFLILLTLPVTVLTLGLFLFVINAITLMIAQGIMGDSFNIDGFGTAVLASIVISLLHLLIQKGVVEPLKESKKK</sequence>
<feature type="transmembrane region" description="Helical" evidence="1">
    <location>
        <begin position="54"/>
        <end position="78"/>
    </location>
</feature>